<dbReference type="InterPro" id="IPR014917">
    <property type="entry name" value="DUF1800"/>
</dbReference>
<protein>
    <recommendedName>
        <fullName evidence="3">DUF1800 domain-containing protein</fullName>
    </recommendedName>
</protein>
<dbReference type="AlphaFoldDB" id="A0A1G9UZG8"/>
<dbReference type="STRING" id="990371.SAMN05421813_11848"/>
<evidence type="ECO:0008006" key="3">
    <source>
        <dbReference type="Google" id="ProtNLM"/>
    </source>
</evidence>
<sequence length="543" mass="61458">MDRRSFITAKTNTKTPEFRTNAGLFSYSPPFGNAEIIHLLKRVLFGVKQADISKVKGKTLDEVLDLLLIADPAPVPPLNNYNDANYTDPNVPLGQTWVTAPNDGNATGRRITSFKSWWTGLMLNQNTSIHEKMVLFWHNHFATETADINDARYVFKQNALIRSFALGNFKALVKEITLDPGMLRYLNGYLNNKTSPDENYARELQELFTLGKGPKSNYTESDVKQAARVLTGYTVNATTIASAFDPNKHDTGNKQFSAFFNNALITGKTGTSGASELDELINMIFQQPETALYICRRLYRFFIYYEIDVATETNVIAPLATIFRNSNYEIKPVLKALFSSEHFFDPVNRACLIKSPVDFCVGLCREFNMVFPLSTDIVNHYYMHDYIRTQASNMQQNLGDPPSVAGWAAYYQEPQFHELWINADTLPRRNQFSDTMIGNGYTRNGKKINIDILSFVDSLPNPADPNILISDSLSIIYSIDISQEVRDFLKSILLSGQSTDSYWTGAWVTYKANVSIAANRTIVLTRLQAMFKYLMNLPEYQLS</sequence>
<dbReference type="Proteomes" id="UP000199226">
    <property type="component" value="Unassembled WGS sequence"/>
</dbReference>
<keyword evidence="2" id="KW-1185">Reference proteome</keyword>
<dbReference type="OrthoDB" id="9772295at2"/>
<dbReference type="Pfam" id="PF08811">
    <property type="entry name" value="DUF1800"/>
    <property type="match status" value="1"/>
</dbReference>
<accession>A0A1G9UZG8</accession>
<proteinExistence type="predicted"/>
<reference evidence="2" key="1">
    <citation type="submission" date="2016-10" db="EMBL/GenBank/DDBJ databases">
        <authorList>
            <person name="Varghese N."/>
            <person name="Submissions S."/>
        </authorList>
    </citation>
    <scope>NUCLEOTIDE SEQUENCE [LARGE SCALE GENOMIC DNA]</scope>
    <source>
        <strain evidence="2">DSM 24536</strain>
    </source>
</reference>
<dbReference type="EMBL" id="FNHH01000018">
    <property type="protein sequence ID" value="SDM65045.1"/>
    <property type="molecule type" value="Genomic_DNA"/>
</dbReference>
<name>A0A1G9UZG8_9SPHI</name>
<gene>
    <name evidence="1" type="ORF">SAMN05421813_11848</name>
</gene>
<evidence type="ECO:0000313" key="1">
    <source>
        <dbReference type="EMBL" id="SDM65045.1"/>
    </source>
</evidence>
<evidence type="ECO:0000313" key="2">
    <source>
        <dbReference type="Proteomes" id="UP000199226"/>
    </source>
</evidence>
<organism evidence="1 2">
    <name type="scientific">Daejeonella rubra</name>
    <dbReference type="NCBI Taxonomy" id="990371"/>
    <lineage>
        <taxon>Bacteria</taxon>
        <taxon>Pseudomonadati</taxon>
        <taxon>Bacteroidota</taxon>
        <taxon>Sphingobacteriia</taxon>
        <taxon>Sphingobacteriales</taxon>
        <taxon>Sphingobacteriaceae</taxon>
        <taxon>Daejeonella</taxon>
    </lineage>
</organism>
<dbReference type="RefSeq" id="WP_090705391.1">
    <property type="nucleotide sequence ID" value="NZ_FNHH01000018.1"/>
</dbReference>